<sequence>MSLNETKNNAKNQINIGKMGKENSIANGDSAVAKGKSTKTVEKQSLLTTVVRLILDVFKAN</sequence>
<evidence type="ECO:0000256" key="1">
    <source>
        <dbReference type="SAM" id="MobiDB-lite"/>
    </source>
</evidence>
<name>A0A9D1FFF8_9PROT</name>
<dbReference type="AlphaFoldDB" id="A0A9D1FFF8"/>
<evidence type="ECO:0000313" key="3">
    <source>
        <dbReference type="Proteomes" id="UP000886742"/>
    </source>
</evidence>
<evidence type="ECO:0000313" key="2">
    <source>
        <dbReference type="EMBL" id="HIS70657.1"/>
    </source>
</evidence>
<dbReference type="Proteomes" id="UP000886742">
    <property type="component" value="Unassembled WGS sequence"/>
</dbReference>
<dbReference type="EMBL" id="DVJI01000008">
    <property type="protein sequence ID" value="HIS70657.1"/>
    <property type="molecule type" value="Genomic_DNA"/>
</dbReference>
<feature type="compositionally biased region" description="Polar residues" evidence="1">
    <location>
        <begin position="1"/>
        <end position="15"/>
    </location>
</feature>
<feature type="region of interest" description="Disordered" evidence="1">
    <location>
        <begin position="1"/>
        <end position="38"/>
    </location>
</feature>
<accession>A0A9D1FFF8</accession>
<proteinExistence type="predicted"/>
<gene>
    <name evidence="2" type="ORF">IAD02_01560</name>
</gene>
<comment type="caution">
    <text evidence="2">The sequence shown here is derived from an EMBL/GenBank/DDBJ whole genome shotgun (WGS) entry which is preliminary data.</text>
</comment>
<organism evidence="2 3">
    <name type="scientific">Candidatus Enterousia intestinigallinarum</name>
    <dbReference type="NCBI Taxonomy" id="2840790"/>
    <lineage>
        <taxon>Bacteria</taxon>
        <taxon>Pseudomonadati</taxon>
        <taxon>Pseudomonadota</taxon>
        <taxon>Alphaproteobacteria</taxon>
        <taxon>Candidatus Enterousia</taxon>
    </lineage>
</organism>
<protein>
    <submittedName>
        <fullName evidence="2">Uncharacterized protein</fullName>
    </submittedName>
</protein>
<reference evidence="2" key="2">
    <citation type="journal article" date="2021" name="PeerJ">
        <title>Extensive microbial diversity within the chicken gut microbiome revealed by metagenomics and culture.</title>
        <authorList>
            <person name="Gilroy R."/>
            <person name="Ravi A."/>
            <person name="Getino M."/>
            <person name="Pursley I."/>
            <person name="Horton D.L."/>
            <person name="Alikhan N.F."/>
            <person name="Baker D."/>
            <person name="Gharbi K."/>
            <person name="Hall N."/>
            <person name="Watson M."/>
            <person name="Adriaenssens E.M."/>
            <person name="Foster-Nyarko E."/>
            <person name="Jarju S."/>
            <person name="Secka A."/>
            <person name="Antonio M."/>
            <person name="Oren A."/>
            <person name="Chaudhuri R.R."/>
            <person name="La Ragione R."/>
            <person name="Hildebrand F."/>
            <person name="Pallen M.J."/>
        </authorList>
    </citation>
    <scope>NUCLEOTIDE SEQUENCE</scope>
    <source>
        <strain evidence="2">ChiGjej3B3-5194</strain>
    </source>
</reference>
<reference evidence="2" key="1">
    <citation type="submission" date="2020-10" db="EMBL/GenBank/DDBJ databases">
        <authorList>
            <person name="Gilroy R."/>
        </authorList>
    </citation>
    <scope>NUCLEOTIDE SEQUENCE</scope>
    <source>
        <strain evidence="2">ChiGjej3B3-5194</strain>
    </source>
</reference>